<dbReference type="InterPro" id="IPR016181">
    <property type="entry name" value="Acyl_CoA_acyltransferase"/>
</dbReference>
<reference evidence="2 3" key="1">
    <citation type="journal article" date="2018" name="J. Microbiol.">
        <title>Aestuariibaculum marinum sp. nov., a marine bacterium isolated from seawater in South Korea.</title>
        <authorList>
            <person name="Choi J."/>
            <person name="Lee D."/>
            <person name="Jang J.H."/>
            <person name="Cha S."/>
            <person name="Seo T."/>
        </authorList>
    </citation>
    <scope>NUCLEOTIDE SEQUENCE [LARGE SCALE GENOMIC DNA]</scope>
    <source>
        <strain evidence="2 3">IP7</strain>
    </source>
</reference>
<dbReference type="InterPro" id="IPR000182">
    <property type="entry name" value="GNAT_dom"/>
</dbReference>
<evidence type="ECO:0000313" key="3">
    <source>
        <dbReference type="Proteomes" id="UP000621516"/>
    </source>
</evidence>
<accession>A0A8J6U4K2</accession>
<name>A0A8J6U4K2_9FLAO</name>
<dbReference type="EMBL" id="JACVXD010000004">
    <property type="protein sequence ID" value="MBD0824260.1"/>
    <property type="molecule type" value="Genomic_DNA"/>
</dbReference>
<dbReference type="AlphaFoldDB" id="A0A8J6U4K2"/>
<dbReference type="GO" id="GO:0016747">
    <property type="term" value="F:acyltransferase activity, transferring groups other than amino-acyl groups"/>
    <property type="evidence" value="ECO:0007669"/>
    <property type="project" value="InterPro"/>
</dbReference>
<dbReference type="Pfam" id="PF00583">
    <property type="entry name" value="Acetyltransf_1"/>
    <property type="match status" value="1"/>
</dbReference>
<proteinExistence type="predicted"/>
<keyword evidence="3" id="KW-1185">Reference proteome</keyword>
<evidence type="ECO:0000313" key="2">
    <source>
        <dbReference type="EMBL" id="MBD0824260.1"/>
    </source>
</evidence>
<dbReference type="SUPFAM" id="SSF55729">
    <property type="entry name" value="Acyl-CoA N-acyltransferases (Nat)"/>
    <property type="match status" value="1"/>
</dbReference>
<organism evidence="2 3">
    <name type="scientific">Aestuariibaculum marinum</name>
    <dbReference type="NCBI Taxonomy" id="2683592"/>
    <lineage>
        <taxon>Bacteria</taxon>
        <taxon>Pseudomonadati</taxon>
        <taxon>Bacteroidota</taxon>
        <taxon>Flavobacteriia</taxon>
        <taxon>Flavobacteriales</taxon>
        <taxon>Flavobacteriaceae</taxon>
    </lineage>
</organism>
<dbReference type="CDD" id="cd04301">
    <property type="entry name" value="NAT_SF"/>
    <property type="match status" value="1"/>
</dbReference>
<feature type="domain" description="N-acetyltransferase" evidence="1">
    <location>
        <begin position="5"/>
        <end position="161"/>
    </location>
</feature>
<protein>
    <submittedName>
        <fullName evidence="2">GNAT family N-acetyltransferase</fullName>
    </submittedName>
</protein>
<dbReference type="PANTHER" id="PTHR43415:SF5">
    <property type="entry name" value="ACETYLTRANSFERASE"/>
    <property type="match status" value="1"/>
</dbReference>
<dbReference type="PROSITE" id="PS51186">
    <property type="entry name" value="GNAT"/>
    <property type="match status" value="1"/>
</dbReference>
<comment type="caution">
    <text evidence="2">The sequence shown here is derived from an EMBL/GenBank/DDBJ whole genome shotgun (WGS) entry which is preliminary data.</text>
</comment>
<gene>
    <name evidence="2" type="ORF">ICJ85_09515</name>
</gene>
<evidence type="ECO:0000259" key="1">
    <source>
        <dbReference type="PROSITE" id="PS51186"/>
    </source>
</evidence>
<dbReference type="PANTHER" id="PTHR43415">
    <property type="entry name" value="SPERMIDINE N(1)-ACETYLTRANSFERASE"/>
    <property type="match status" value="1"/>
</dbReference>
<dbReference type="Gene3D" id="3.40.630.30">
    <property type="match status" value="1"/>
</dbReference>
<dbReference type="Proteomes" id="UP000621516">
    <property type="component" value="Unassembled WGS sequence"/>
</dbReference>
<dbReference type="RefSeq" id="WP_188223559.1">
    <property type="nucleotide sequence ID" value="NZ_JACVXD010000004.1"/>
</dbReference>
<sequence length="165" mass="19317">MIKLAHFKSKDLEYLSKWIDNEKDLFQFAGDMFSYPITETQIVNYLNDSNRFVFKVVYGKTVIGHAEIYLEDKFNARLCRILIGNTKFRGKGIGEKLINELLRMSFEELKVNRVNLNVFDWNIGAIKCYEKSGMKINKGITTEAKLGEEKWIAINMCINKDEWKK</sequence>